<dbReference type="EMBL" id="MU277026">
    <property type="protein sequence ID" value="KAI0037366.1"/>
    <property type="molecule type" value="Genomic_DNA"/>
</dbReference>
<evidence type="ECO:0000313" key="2">
    <source>
        <dbReference type="Proteomes" id="UP000814033"/>
    </source>
</evidence>
<accession>A0ACB8R1F3</accession>
<keyword evidence="2" id="KW-1185">Reference proteome</keyword>
<gene>
    <name evidence="1" type="ORF">FA95DRAFT_1578886</name>
</gene>
<reference evidence="1" key="2">
    <citation type="journal article" date="2022" name="New Phytol.">
        <title>Evolutionary transition to the ectomycorrhizal habit in the genomes of a hyperdiverse lineage of mushroom-forming fungi.</title>
        <authorList>
            <person name="Looney B."/>
            <person name="Miyauchi S."/>
            <person name="Morin E."/>
            <person name="Drula E."/>
            <person name="Courty P.E."/>
            <person name="Kohler A."/>
            <person name="Kuo A."/>
            <person name="LaButti K."/>
            <person name="Pangilinan J."/>
            <person name="Lipzen A."/>
            <person name="Riley R."/>
            <person name="Andreopoulos W."/>
            <person name="He G."/>
            <person name="Johnson J."/>
            <person name="Nolan M."/>
            <person name="Tritt A."/>
            <person name="Barry K.W."/>
            <person name="Grigoriev I.V."/>
            <person name="Nagy L.G."/>
            <person name="Hibbett D."/>
            <person name="Henrissat B."/>
            <person name="Matheny P.B."/>
            <person name="Labbe J."/>
            <person name="Martin F.M."/>
        </authorList>
    </citation>
    <scope>NUCLEOTIDE SEQUENCE</scope>
    <source>
        <strain evidence="1">FP105234-sp</strain>
    </source>
</reference>
<sequence>MAVYARAAKVDPAATWQQSLAARRASWRIVSSIEQKEESKGNEAQVSMIKGYREKTESELAKICEDVLDVLDKHIIPSAASGESKVFYRKIADKSLEAYKAASDVAVTELPPTHPIRLGLALNFSVFYYEILNSPDRACHLAKQAFDDAIAELDTLLEESYNDSTLIMQLLRDNLTLWTFNMQDLGAGFGCRIW</sequence>
<name>A0ACB8R1F3_9AGAM</name>
<proteinExistence type="predicted"/>
<evidence type="ECO:0000313" key="1">
    <source>
        <dbReference type="EMBL" id="KAI0037366.1"/>
    </source>
</evidence>
<reference evidence="1" key="1">
    <citation type="submission" date="2021-02" db="EMBL/GenBank/DDBJ databases">
        <authorList>
            <consortium name="DOE Joint Genome Institute"/>
            <person name="Ahrendt S."/>
            <person name="Looney B.P."/>
            <person name="Miyauchi S."/>
            <person name="Morin E."/>
            <person name="Drula E."/>
            <person name="Courty P.E."/>
            <person name="Chicoki N."/>
            <person name="Fauchery L."/>
            <person name="Kohler A."/>
            <person name="Kuo A."/>
            <person name="Labutti K."/>
            <person name="Pangilinan J."/>
            <person name="Lipzen A."/>
            <person name="Riley R."/>
            <person name="Andreopoulos W."/>
            <person name="He G."/>
            <person name="Johnson J."/>
            <person name="Barry K.W."/>
            <person name="Grigoriev I.V."/>
            <person name="Nagy L."/>
            <person name="Hibbett D."/>
            <person name="Henrissat B."/>
            <person name="Matheny P.B."/>
            <person name="Labbe J."/>
            <person name="Martin F."/>
        </authorList>
    </citation>
    <scope>NUCLEOTIDE SEQUENCE</scope>
    <source>
        <strain evidence="1">FP105234-sp</strain>
    </source>
</reference>
<feature type="non-terminal residue" evidence="1">
    <location>
        <position position="194"/>
    </location>
</feature>
<dbReference type="Proteomes" id="UP000814033">
    <property type="component" value="Unassembled WGS sequence"/>
</dbReference>
<protein>
    <submittedName>
        <fullName evidence="1">14-3-3 protein</fullName>
    </submittedName>
</protein>
<organism evidence="1 2">
    <name type="scientific">Auriscalpium vulgare</name>
    <dbReference type="NCBI Taxonomy" id="40419"/>
    <lineage>
        <taxon>Eukaryota</taxon>
        <taxon>Fungi</taxon>
        <taxon>Dikarya</taxon>
        <taxon>Basidiomycota</taxon>
        <taxon>Agaricomycotina</taxon>
        <taxon>Agaricomycetes</taxon>
        <taxon>Russulales</taxon>
        <taxon>Auriscalpiaceae</taxon>
        <taxon>Auriscalpium</taxon>
    </lineage>
</organism>
<comment type="caution">
    <text evidence="1">The sequence shown here is derived from an EMBL/GenBank/DDBJ whole genome shotgun (WGS) entry which is preliminary data.</text>
</comment>